<dbReference type="PANTHER" id="PTHR35040">
    <property type="match status" value="1"/>
</dbReference>
<evidence type="ECO:0008006" key="4">
    <source>
        <dbReference type="Google" id="ProtNLM"/>
    </source>
</evidence>
<dbReference type="AlphaFoldDB" id="A0A494XCI5"/>
<keyword evidence="3" id="KW-1185">Reference proteome</keyword>
<dbReference type="Proteomes" id="UP000280434">
    <property type="component" value="Unassembled WGS sequence"/>
</dbReference>
<dbReference type="OrthoDB" id="508445at2"/>
<protein>
    <recommendedName>
        <fullName evidence="4">Spherulation-specific family 4</fullName>
    </recommendedName>
</protein>
<comment type="caution">
    <text evidence="2">The sequence shown here is derived from an EMBL/GenBank/DDBJ whole genome shotgun (WGS) entry which is preliminary data.</text>
</comment>
<evidence type="ECO:0000313" key="3">
    <source>
        <dbReference type="Proteomes" id="UP000280434"/>
    </source>
</evidence>
<keyword evidence="1" id="KW-0812">Transmembrane</keyword>
<name>A0A494XCI5_9BURK</name>
<dbReference type="InterPro" id="IPR021986">
    <property type="entry name" value="Spherulin4"/>
</dbReference>
<proteinExistence type="predicted"/>
<feature type="transmembrane region" description="Helical" evidence="1">
    <location>
        <begin position="60"/>
        <end position="79"/>
    </location>
</feature>
<reference evidence="2 3" key="1">
    <citation type="submission" date="2018-10" db="EMBL/GenBank/DDBJ databases">
        <title>Paraburkholderia sp. 7MK8-2, isolated from soil.</title>
        <authorList>
            <person name="Gao Z.-H."/>
            <person name="Qiu L.-H."/>
        </authorList>
    </citation>
    <scope>NUCLEOTIDE SEQUENCE [LARGE SCALE GENOMIC DNA]</scope>
    <source>
        <strain evidence="2 3">7MK8-2</strain>
    </source>
</reference>
<keyword evidence="1" id="KW-0472">Membrane</keyword>
<accession>A0A494XCI5</accession>
<sequence length="351" mass="37966">MRRLAADAASGLRETRAIQFAEPHWSRASLRKFRLFAGSPPPHAHNRCSVKRRKEKQMKWLIGGVAAAMLASVALPASARGIEVGLPAYVYPGDPFLTTLEDPVKTPVPPSVVIVNIGNGDADESILDHDADLLRARTAANGGPVKVIGYVHTDKALRSLDDIKASVDRYLNARNGSVHYDGIFFDEVPNLCGASATSTEWRDKLRAARVYVTSKLPGVQSFVVNNLGTAVPDCYLQAGNDTADVFITFEDTAAHYLVDASANGWAYGWVGGNIIANGQYASGAEYGPRFWHLVYNTGNADWATVVNKAFGRFAAYVDATDAFMVGPYLNPWTAIPSYLNAEIGYAGGLRQ</sequence>
<evidence type="ECO:0000256" key="1">
    <source>
        <dbReference type="SAM" id="Phobius"/>
    </source>
</evidence>
<dbReference type="Pfam" id="PF12138">
    <property type="entry name" value="Spherulin4"/>
    <property type="match status" value="1"/>
</dbReference>
<organism evidence="2 3">
    <name type="scientific">Trinickia fusca</name>
    <dbReference type="NCBI Taxonomy" id="2419777"/>
    <lineage>
        <taxon>Bacteria</taxon>
        <taxon>Pseudomonadati</taxon>
        <taxon>Pseudomonadota</taxon>
        <taxon>Betaproteobacteria</taxon>
        <taxon>Burkholderiales</taxon>
        <taxon>Burkholderiaceae</taxon>
        <taxon>Trinickia</taxon>
    </lineage>
</organism>
<keyword evidence="1" id="KW-1133">Transmembrane helix</keyword>
<evidence type="ECO:0000313" key="2">
    <source>
        <dbReference type="EMBL" id="RKP45263.1"/>
    </source>
</evidence>
<dbReference type="PANTHER" id="PTHR35040:SF9">
    <property type="entry name" value="4-LIKE CELL SURFACE PROTEIN, PUTATIVE (AFU_ORTHOLOGUE AFUA_4G14080)-RELATED"/>
    <property type="match status" value="1"/>
</dbReference>
<dbReference type="EMBL" id="RBZV01000010">
    <property type="protein sequence ID" value="RKP45263.1"/>
    <property type="molecule type" value="Genomic_DNA"/>
</dbReference>
<gene>
    <name evidence="2" type="ORF">D7S89_20795</name>
</gene>